<protein>
    <submittedName>
        <fullName evidence="4">Putative glycosyltransferase</fullName>
    </submittedName>
</protein>
<dbReference type="Pfam" id="PF13692">
    <property type="entry name" value="Glyco_trans_1_4"/>
    <property type="match status" value="1"/>
</dbReference>
<dbReference type="Gene3D" id="3.40.50.150">
    <property type="entry name" value="Vaccinia Virus protein VP39"/>
    <property type="match status" value="1"/>
</dbReference>
<evidence type="ECO:0000259" key="3">
    <source>
        <dbReference type="Pfam" id="PF13439"/>
    </source>
</evidence>
<sequence length="515" mass="58188">MIILKNGNKTARDFGFSSAIRTLEKGLKDIETPDVIIANDFLNGREGIKLKKKTGKLLIASIHLSHPEKEEEQALMKECDGVIVYSKAMKDFIKKIYPNLSVPIEVVQLGIDTDLWKCNETPREDFLLFVGRTKDQNKNFLEIMWKAIKEKIPLKVAGDLDYAEIPGVNVKYLSQKELMKWYQKAKLHILPSTFEPFGLVTLEAMACGCPVAVSTKAGVAELLNEKVAILFDPTKEFSLSEFMQKAGAFDSKEISDFARQFNHVCYAKSFVRAVERIIITQEIKRGDYNYFPVKDKAVLDIGAYLGLTAVHFSERGAKKVYAVEPFGNLSFIQKNIVFIKAGIGKKDDAVFIDPNYANCARSRLCEHIQEDGEPLKVMGINTLINSINENGIVLKMDCEGAEDSLFSANKKTLKKIDCMMIETHENICKGIGLELSMFLTQNGFKVRLEAHGKDVGMIYAENKLRRMTKWNSTKLIYAEKGRDDVIEQSIEQSKVDITKQFSPEIEYLENQINTL</sequence>
<dbReference type="EMBL" id="MT144597">
    <property type="protein sequence ID" value="QJH94189.1"/>
    <property type="molecule type" value="Genomic_DNA"/>
</dbReference>
<feature type="domain" description="Methyltransferase FkbM" evidence="2">
    <location>
        <begin position="300"/>
        <end position="445"/>
    </location>
</feature>
<dbReference type="AlphaFoldDB" id="A0A6M3X978"/>
<dbReference type="NCBIfam" id="TIGR01444">
    <property type="entry name" value="fkbM_fam"/>
    <property type="match status" value="1"/>
</dbReference>
<dbReference type="Pfam" id="PF13439">
    <property type="entry name" value="Glyco_transf_4"/>
    <property type="match status" value="1"/>
</dbReference>
<evidence type="ECO:0000259" key="2">
    <source>
        <dbReference type="Pfam" id="PF05050"/>
    </source>
</evidence>
<dbReference type="SUPFAM" id="SSF53756">
    <property type="entry name" value="UDP-Glycosyltransferase/glycogen phosphorylase"/>
    <property type="match status" value="1"/>
</dbReference>
<feature type="domain" description="Glycosyltransferase subfamily 4-like N-terminal" evidence="3">
    <location>
        <begin position="19"/>
        <end position="114"/>
    </location>
</feature>
<dbReference type="GO" id="GO:0016757">
    <property type="term" value="F:glycosyltransferase activity"/>
    <property type="evidence" value="ECO:0007669"/>
    <property type="project" value="TreeGrafter"/>
</dbReference>
<accession>A0A6M3X978</accession>
<dbReference type="SUPFAM" id="SSF53335">
    <property type="entry name" value="S-adenosyl-L-methionine-dependent methyltransferases"/>
    <property type="match status" value="1"/>
</dbReference>
<organism evidence="4">
    <name type="scientific">viral metagenome</name>
    <dbReference type="NCBI Taxonomy" id="1070528"/>
    <lineage>
        <taxon>unclassified sequences</taxon>
        <taxon>metagenomes</taxon>
        <taxon>organismal metagenomes</taxon>
    </lineage>
</organism>
<dbReference type="InterPro" id="IPR006342">
    <property type="entry name" value="FkbM_mtfrase"/>
</dbReference>
<dbReference type="PANTHER" id="PTHR46401">
    <property type="entry name" value="GLYCOSYLTRANSFERASE WBBK-RELATED"/>
    <property type="match status" value="1"/>
</dbReference>
<name>A0A6M3X978_9ZZZZ</name>
<dbReference type="InterPro" id="IPR028098">
    <property type="entry name" value="Glyco_trans_4-like_N"/>
</dbReference>
<proteinExistence type="predicted"/>
<evidence type="ECO:0000313" key="4">
    <source>
        <dbReference type="EMBL" id="QJH94189.1"/>
    </source>
</evidence>
<dbReference type="InterPro" id="IPR029063">
    <property type="entry name" value="SAM-dependent_MTases_sf"/>
</dbReference>
<dbReference type="CDD" id="cd03801">
    <property type="entry name" value="GT4_PimA-like"/>
    <property type="match status" value="1"/>
</dbReference>
<dbReference type="PANTHER" id="PTHR46401:SF2">
    <property type="entry name" value="GLYCOSYLTRANSFERASE WBBK-RELATED"/>
    <property type="match status" value="1"/>
</dbReference>
<dbReference type="Pfam" id="PF05050">
    <property type="entry name" value="Methyltransf_21"/>
    <property type="match status" value="1"/>
</dbReference>
<keyword evidence="1 4" id="KW-0808">Transferase</keyword>
<reference evidence="4" key="1">
    <citation type="submission" date="2020-03" db="EMBL/GenBank/DDBJ databases">
        <title>The deep terrestrial virosphere.</title>
        <authorList>
            <person name="Holmfeldt K."/>
            <person name="Nilsson E."/>
            <person name="Simone D."/>
            <person name="Lopez-Fernandez M."/>
            <person name="Wu X."/>
            <person name="de Brujin I."/>
            <person name="Lundin D."/>
            <person name="Andersson A."/>
            <person name="Bertilsson S."/>
            <person name="Dopson M."/>
        </authorList>
    </citation>
    <scope>NUCLEOTIDE SEQUENCE</scope>
    <source>
        <strain evidence="4">TM448B00195</strain>
    </source>
</reference>
<evidence type="ECO:0000256" key="1">
    <source>
        <dbReference type="ARBA" id="ARBA00022679"/>
    </source>
</evidence>
<dbReference type="Gene3D" id="3.40.50.2000">
    <property type="entry name" value="Glycogen Phosphorylase B"/>
    <property type="match status" value="2"/>
</dbReference>
<gene>
    <name evidence="4" type="ORF">TM448B00195_0029</name>
</gene>